<name>A0A292YHH5_9BACL</name>
<protein>
    <submittedName>
        <fullName evidence="3">Phosphoheptose isomerase</fullName>
    </submittedName>
</protein>
<evidence type="ECO:0000313" key="3">
    <source>
        <dbReference type="EMBL" id="GAX89158.1"/>
    </source>
</evidence>
<sequence length="390" mass="43123">MERFPIWVKERLYSRNEASRRFFPKESERLARACQEMAVRFLNGGRLLAFGRGAYATDAQHVSVEFVHPVIVGKRALPALDLSMAFSEWVKTIIRPEDIVMGFSPPEGDAAVDEALAFARSKGAQTFALPGRTGDYAVAPPDEDPFIQQELIEILYHTLWETVHVFFEHRELGREAGEASFLYPFLGSERQDMSRVVTEVARSIEEKAKDVEQLREKVAEEESEQIVRAIHTLAEQIDRGGKLIVFGNGGSATDANDWALDMTLPPKGMRPYPAVSLAMEPAILSALANDVGAEVIFLRQLIAQAGANDVVIAISTSGGSKNVLMTLAEARRRGLTTMALLGYDGGEIVRNGLADIPIVIRSDYIPRIQEAQASVYHIIREGLEELVKDA</sequence>
<evidence type="ECO:0000259" key="2">
    <source>
        <dbReference type="PROSITE" id="PS51464"/>
    </source>
</evidence>
<dbReference type="PANTHER" id="PTHR30390">
    <property type="entry name" value="SEDOHEPTULOSE 7-PHOSPHATE ISOMERASE / DNAA INITIATOR-ASSOCIATING FACTOR FOR REPLICATION INITIATION"/>
    <property type="match status" value="1"/>
</dbReference>
<dbReference type="Pfam" id="PF13580">
    <property type="entry name" value="SIS_2"/>
    <property type="match status" value="1"/>
</dbReference>
<dbReference type="InterPro" id="IPR050099">
    <property type="entry name" value="SIS_GmhA/DiaA_subfam"/>
</dbReference>
<dbReference type="AlphaFoldDB" id="A0A292YHH5"/>
<dbReference type="InterPro" id="IPR001347">
    <property type="entry name" value="SIS_dom"/>
</dbReference>
<evidence type="ECO:0000256" key="1">
    <source>
        <dbReference type="SAM" id="Coils"/>
    </source>
</evidence>
<accession>A0A292YHH5</accession>
<dbReference type="GO" id="GO:0097367">
    <property type="term" value="F:carbohydrate derivative binding"/>
    <property type="evidence" value="ECO:0007669"/>
    <property type="project" value="InterPro"/>
</dbReference>
<dbReference type="RefSeq" id="WP_096180849.1">
    <property type="nucleotide sequence ID" value="NZ_BDUF01000015.1"/>
</dbReference>
<dbReference type="Proteomes" id="UP000217785">
    <property type="component" value="Unassembled WGS sequence"/>
</dbReference>
<gene>
    <name evidence="3" type="ORF">EFBL_0776</name>
</gene>
<dbReference type="EMBL" id="BDUF01000015">
    <property type="protein sequence ID" value="GAX89158.1"/>
    <property type="molecule type" value="Genomic_DNA"/>
</dbReference>
<dbReference type="SUPFAM" id="SSF53697">
    <property type="entry name" value="SIS domain"/>
    <property type="match status" value="2"/>
</dbReference>
<dbReference type="Gene3D" id="3.40.50.10490">
    <property type="entry name" value="Glucose-6-phosphate isomerase like protein, domain 1"/>
    <property type="match status" value="2"/>
</dbReference>
<proteinExistence type="predicted"/>
<feature type="domain" description="SIS" evidence="2">
    <location>
        <begin position="37"/>
        <end position="169"/>
    </location>
</feature>
<feature type="domain" description="SIS" evidence="2">
    <location>
        <begin position="233"/>
        <end position="389"/>
    </location>
</feature>
<dbReference type="PROSITE" id="PS51464">
    <property type="entry name" value="SIS"/>
    <property type="match status" value="2"/>
</dbReference>
<evidence type="ECO:0000313" key="4">
    <source>
        <dbReference type="Proteomes" id="UP000217785"/>
    </source>
</evidence>
<dbReference type="InterPro" id="IPR035461">
    <property type="entry name" value="GmhA/DiaA"/>
</dbReference>
<keyword evidence="4" id="KW-1185">Reference proteome</keyword>
<dbReference type="InterPro" id="IPR046348">
    <property type="entry name" value="SIS_dom_sf"/>
</dbReference>
<feature type="coiled-coil region" evidence="1">
    <location>
        <begin position="197"/>
        <end position="224"/>
    </location>
</feature>
<dbReference type="GO" id="GO:0016853">
    <property type="term" value="F:isomerase activity"/>
    <property type="evidence" value="ECO:0007669"/>
    <property type="project" value="UniProtKB-KW"/>
</dbReference>
<reference evidence="4" key="1">
    <citation type="submission" date="2017-07" db="EMBL/GenBank/DDBJ databases">
        <title>Draft genome sequence of Effusibacillus lacus strain skLN1.</title>
        <authorList>
            <person name="Watanabe M."/>
            <person name="Kojima H."/>
            <person name="Fukui M."/>
        </authorList>
    </citation>
    <scope>NUCLEOTIDE SEQUENCE [LARGE SCALE GENOMIC DNA]</scope>
    <source>
        <strain evidence="4">skLN1</strain>
    </source>
</reference>
<keyword evidence="3" id="KW-0413">Isomerase</keyword>
<comment type="caution">
    <text evidence="3">The sequence shown here is derived from an EMBL/GenBank/DDBJ whole genome shotgun (WGS) entry which is preliminary data.</text>
</comment>
<dbReference type="GO" id="GO:1901135">
    <property type="term" value="P:carbohydrate derivative metabolic process"/>
    <property type="evidence" value="ECO:0007669"/>
    <property type="project" value="InterPro"/>
</dbReference>
<keyword evidence="1" id="KW-0175">Coiled coil</keyword>
<organism evidence="3 4">
    <name type="scientific">Effusibacillus lacus</name>
    <dbReference type="NCBI Taxonomy" id="1348429"/>
    <lineage>
        <taxon>Bacteria</taxon>
        <taxon>Bacillati</taxon>
        <taxon>Bacillota</taxon>
        <taxon>Bacilli</taxon>
        <taxon>Bacillales</taxon>
        <taxon>Alicyclobacillaceae</taxon>
        <taxon>Effusibacillus</taxon>
    </lineage>
</organism>
<dbReference type="CDD" id="cd05006">
    <property type="entry name" value="SIS_GmhA"/>
    <property type="match status" value="1"/>
</dbReference>
<dbReference type="OrthoDB" id="9781311at2"/>